<feature type="compositionally biased region" description="Polar residues" evidence="2">
    <location>
        <begin position="373"/>
        <end position="383"/>
    </location>
</feature>
<evidence type="ECO:0000256" key="2">
    <source>
        <dbReference type="SAM" id="MobiDB-lite"/>
    </source>
</evidence>
<keyword evidence="4" id="KW-1185">Reference proteome</keyword>
<feature type="compositionally biased region" description="Acidic residues" evidence="2">
    <location>
        <begin position="216"/>
        <end position="228"/>
    </location>
</feature>
<keyword evidence="1" id="KW-0175">Coiled coil</keyword>
<evidence type="ECO:0000313" key="3">
    <source>
        <dbReference type="EMBL" id="KAK7092744.1"/>
    </source>
</evidence>
<reference evidence="3 4" key="1">
    <citation type="submission" date="2024-02" db="EMBL/GenBank/DDBJ databases">
        <title>Chromosome-scale genome assembly of the rough periwinkle Littorina saxatilis.</title>
        <authorList>
            <person name="De Jode A."/>
            <person name="Faria R."/>
            <person name="Formenti G."/>
            <person name="Sims Y."/>
            <person name="Smith T.P."/>
            <person name="Tracey A."/>
            <person name="Wood J.M.D."/>
            <person name="Zagrodzka Z.B."/>
            <person name="Johannesson K."/>
            <person name="Butlin R.K."/>
            <person name="Leder E.H."/>
        </authorList>
    </citation>
    <scope>NUCLEOTIDE SEQUENCE [LARGE SCALE GENOMIC DNA]</scope>
    <source>
        <strain evidence="3">Snail1</strain>
        <tissue evidence="3">Muscle</tissue>
    </source>
</reference>
<feature type="compositionally biased region" description="Polar residues" evidence="2">
    <location>
        <begin position="144"/>
        <end position="176"/>
    </location>
</feature>
<feature type="region of interest" description="Disordered" evidence="2">
    <location>
        <begin position="63"/>
        <end position="85"/>
    </location>
</feature>
<evidence type="ECO:0000256" key="1">
    <source>
        <dbReference type="SAM" id="Coils"/>
    </source>
</evidence>
<protein>
    <recommendedName>
        <fullName evidence="5">BZIP domain-containing protein</fullName>
    </recommendedName>
</protein>
<gene>
    <name evidence="3" type="ORF">V1264_008442</name>
</gene>
<feature type="region of interest" description="Disordered" evidence="2">
    <location>
        <begin position="373"/>
        <end position="410"/>
    </location>
</feature>
<accession>A0AAN9ATJ2</accession>
<feature type="region of interest" description="Disordered" evidence="2">
    <location>
        <begin position="133"/>
        <end position="264"/>
    </location>
</feature>
<feature type="coiled-coil region" evidence="1">
    <location>
        <begin position="287"/>
        <end position="347"/>
    </location>
</feature>
<comment type="caution">
    <text evidence="3">The sequence shown here is derived from an EMBL/GenBank/DDBJ whole genome shotgun (WGS) entry which is preliminary data.</text>
</comment>
<evidence type="ECO:0008006" key="5">
    <source>
        <dbReference type="Google" id="ProtNLM"/>
    </source>
</evidence>
<dbReference type="EMBL" id="JBAMIC010000021">
    <property type="protein sequence ID" value="KAK7092744.1"/>
    <property type="molecule type" value="Genomic_DNA"/>
</dbReference>
<organism evidence="3 4">
    <name type="scientific">Littorina saxatilis</name>
    <dbReference type="NCBI Taxonomy" id="31220"/>
    <lineage>
        <taxon>Eukaryota</taxon>
        <taxon>Metazoa</taxon>
        <taxon>Spiralia</taxon>
        <taxon>Lophotrochozoa</taxon>
        <taxon>Mollusca</taxon>
        <taxon>Gastropoda</taxon>
        <taxon>Caenogastropoda</taxon>
        <taxon>Littorinimorpha</taxon>
        <taxon>Littorinoidea</taxon>
        <taxon>Littorinidae</taxon>
        <taxon>Littorina</taxon>
    </lineage>
</organism>
<evidence type="ECO:0000313" key="4">
    <source>
        <dbReference type="Proteomes" id="UP001374579"/>
    </source>
</evidence>
<feature type="compositionally biased region" description="Low complexity" evidence="2">
    <location>
        <begin position="249"/>
        <end position="264"/>
    </location>
</feature>
<proteinExistence type="predicted"/>
<name>A0AAN9ATJ2_9CAEN</name>
<dbReference type="AlphaFoldDB" id="A0AAN9ATJ2"/>
<feature type="compositionally biased region" description="Polar residues" evidence="2">
    <location>
        <begin position="229"/>
        <end position="238"/>
    </location>
</feature>
<sequence length="438" mass="47294">MADTFDLPQLPEFFDVDSMVDESLTNTCTLFEENLVDDSFPVPSLFDSDNFLSSVVQVQKTQEKSPFHESDSGVSEVSDFCGGSPSRESAIMLDEMLDNMKSTSFLVDTDCTDQDIDLMNYLGGNDDIASGSRKEVAENAENHCPSQSGRQTRMSTRSKLAVASSKSPGQQASKGSGSVAGESQKRGMPRVILRGRRSFNKAPGAGTKSSQSSACDSDESDIEVDDGESASTSTQTAPRGSLRVGRPGSTLPSSSTSPTTSTNCNVTSVKIVRVLNAGKSSTPEEDINRALDDRNRKNAEIAKANRLKKKAHVENLEKEVEDGRLRIDHLETQLNDVEEERDACHREIHYLRSVLANQSALAGLLKNIPNMSGATLSSQSSQKRVAELDHSYGTTKKSRSSPSQPPSTAGVCLHVDKGNVSLEFCHHCAENSARSSQS</sequence>
<dbReference type="Proteomes" id="UP001374579">
    <property type="component" value="Unassembled WGS sequence"/>
</dbReference>